<dbReference type="InterPro" id="IPR051681">
    <property type="entry name" value="Ser/Thr_Kinases-Pseudokinases"/>
</dbReference>
<feature type="region of interest" description="Disordered" evidence="5">
    <location>
        <begin position="1051"/>
        <end position="1080"/>
    </location>
</feature>
<keyword evidence="3" id="KW-0418">Kinase</keyword>
<feature type="compositionally biased region" description="Polar residues" evidence="5">
    <location>
        <begin position="993"/>
        <end position="1010"/>
    </location>
</feature>
<dbReference type="SUPFAM" id="SSF56112">
    <property type="entry name" value="Protein kinase-like (PK-like)"/>
    <property type="match status" value="1"/>
</dbReference>
<dbReference type="PANTHER" id="PTHR44329">
    <property type="entry name" value="SERINE/THREONINE-PROTEIN KINASE TNNI3K-RELATED"/>
    <property type="match status" value="1"/>
</dbReference>
<dbReference type="GO" id="GO:0007166">
    <property type="term" value="P:cell surface receptor signaling pathway"/>
    <property type="evidence" value="ECO:0007669"/>
    <property type="project" value="InterPro"/>
</dbReference>
<dbReference type="InterPro" id="IPR001245">
    <property type="entry name" value="Ser-Thr/Tyr_kinase_cat_dom"/>
</dbReference>
<reference evidence="8" key="1">
    <citation type="submission" date="2021-06" db="EMBL/GenBank/DDBJ databases">
        <authorList>
            <person name="Kallberg Y."/>
            <person name="Tangrot J."/>
            <person name="Rosling A."/>
        </authorList>
    </citation>
    <scope>NUCLEOTIDE SEQUENCE</scope>
    <source>
        <strain evidence="8">MT106</strain>
    </source>
</reference>
<dbReference type="OrthoDB" id="2409526at2759"/>
<sequence>MSFSRNSSTYIKEAINVSLLGAKFVPGLEPAALVVQSIVEQADKLKNNRETCDELVERVKISQNILEKYKPPDDVHKEAYRKYIDILKKIEEYIKQLRKPGNFSRRFINKITKFIHAKEDEQLLKHFVDALDHAINAFHLEVGIQVYESISNQAKELSEIKSTTLEIKSTLEIKNIAKGLGARRSDIAKTRLDQKLITDYPLAKDVVGSKRKALVKKMFRSQPVAVRRVVIEYSKVEAADKNKLLNLTVIGKLISDCKNIEKFHGTYLDSDSLYMVTEWVENGNLCDYLKKEPYLPWIDKWRIASEIANAINFCHGVEVLHHNIRAKNVLLDEHLIAKLSNFDTSRFTTGTTTTIPGIRDGLEWKAPEKIRSEVEKRRFDLQHYESEKEKKIIDLKHESLPFNKQMDVYSFGMTLWEIAANGESPFSKIEDEDLEHEIIGGTRPVIPVDTPPAFEKFISEAWNDKWAKRPKIEVIADNLFKNYQLLKEKNSQTKSYLIPPSTPHYQRPLTPVPSDDSLSGTIYYLKVASSNRRYDADCRLAEIYMEVSSTSWTPAGRYGHCSVTYKNQLYVFGGWENNTDENGVNISPNYFFYTTLPITSSNPTWLLLPAGNSTSVGSAACVVTPSGYLLILGGIISSKYTDNKVSTQVYDLNKNIWVDWKSLMQERYPGFGISPKAALITPNYVVVYSGNTGVNEDGKRLPVQFLYFLNMTTMGAWTWSEAKKSSSIDAPISRIIATAKGNIFLFGGYFPYESGDNTGFSTHFYISNRKDQWVSPDANLPFGVRDGAVGIRKNMIYLIASDANNPGVNVFPLDLTSLTFGSTLNFPGMKGRIGASYAQFTGSDSFLIFGGCTVEQCNAPLDTLQVFNMTTKNWTVEHASITKPISSNNFTIPLVNGIDLNAEDDDTDNSIVNPSPSSNPNHGANANADANHSKRTPTWLIVLISCIVTAVFFSFVFAGLWHLRNKMLGPRTSFEITQPPISPPISPTIQTQCNSQNTTSVERSFPSTRMNSSVAAYSSNSASVRNTVDESLHRVSDPPKSEAEIVNVSSNLPEKPSHQSATTTSTPPVPPIPVRSNNRLNTRSEIIGLFDSWDRVAQDTGSNADAGRSGNNSTGNPRPYTYGVPF</sequence>
<dbReference type="Pfam" id="PF07714">
    <property type="entry name" value="PK_Tyr_Ser-Thr"/>
    <property type="match status" value="1"/>
</dbReference>
<feature type="compositionally biased region" description="Polar residues" evidence="5">
    <location>
        <begin position="1099"/>
        <end position="1116"/>
    </location>
</feature>
<evidence type="ECO:0000256" key="3">
    <source>
        <dbReference type="ARBA" id="ARBA00022777"/>
    </source>
</evidence>
<evidence type="ECO:0000256" key="5">
    <source>
        <dbReference type="SAM" id="MobiDB-lite"/>
    </source>
</evidence>
<keyword evidence="6" id="KW-0472">Membrane</keyword>
<organism evidence="8 9">
    <name type="scientific">Ambispora gerdemannii</name>
    <dbReference type="NCBI Taxonomy" id="144530"/>
    <lineage>
        <taxon>Eukaryota</taxon>
        <taxon>Fungi</taxon>
        <taxon>Fungi incertae sedis</taxon>
        <taxon>Mucoromycota</taxon>
        <taxon>Glomeromycotina</taxon>
        <taxon>Glomeromycetes</taxon>
        <taxon>Archaeosporales</taxon>
        <taxon>Ambisporaceae</taxon>
        <taxon>Ambispora</taxon>
    </lineage>
</organism>
<dbReference type="CDD" id="cd21037">
    <property type="entry name" value="MLKL_NTD"/>
    <property type="match status" value="1"/>
</dbReference>
<feature type="region of interest" description="Disordered" evidence="5">
    <location>
        <begin position="978"/>
        <end position="1022"/>
    </location>
</feature>
<proteinExistence type="predicted"/>
<keyword evidence="6" id="KW-0812">Transmembrane</keyword>
<dbReference type="GO" id="GO:0005524">
    <property type="term" value="F:ATP binding"/>
    <property type="evidence" value="ECO:0007669"/>
    <property type="project" value="UniProtKB-KW"/>
</dbReference>
<keyword evidence="1" id="KW-0808">Transferase</keyword>
<feature type="domain" description="Protein kinase" evidence="7">
    <location>
        <begin position="196"/>
        <end position="486"/>
    </location>
</feature>
<evidence type="ECO:0000256" key="6">
    <source>
        <dbReference type="SAM" id="Phobius"/>
    </source>
</evidence>
<dbReference type="Pfam" id="PF01344">
    <property type="entry name" value="Kelch_1"/>
    <property type="match status" value="1"/>
</dbReference>
<evidence type="ECO:0000259" key="7">
    <source>
        <dbReference type="PROSITE" id="PS50011"/>
    </source>
</evidence>
<dbReference type="Proteomes" id="UP000789831">
    <property type="component" value="Unassembled WGS sequence"/>
</dbReference>
<dbReference type="EMBL" id="CAJVPL010000311">
    <property type="protein sequence ID" value="CAG8481782.1"/>
    <property type="molecule type" value="Genomic_DNA"/>
</dbReference>
<dbReference type="PROSITE" id="PS50011">
    <property type="entry name" value="PROTEIN_KINASE_DOM"/>
    <property type="match status" value="1"/>
</dbReference>
<feature type="compositionally biased region" description="Low complexity" evidence="5">
    <location>
        <begin position="913"/>
        <end position="930"/>
    </location>
</feature>
<dbReference type="GO" id="GO:0004674">
    <property type="term" value="F:protein serine/threonine kinase activity"/>
    <property type="evidence" value="ECO:0007669"/>
    <property type="project" value="TreeGrafter"/>
</dbReference>
<feature type="transmembrane region" description="Helical" evidence="6">
    <location>
        <begin position="939"/>
        <end position="961"/>
    </location>
</feature>
<feature type="compositionally biased region" description="Low complexity" evidence="5">
    <location>
        <begin position="1011"/>
        <end position="1022"/>
    </location>
</feature>
<dbReference type="InterPro" id="IPR059179">
    <property type="entry name" value="MLKL-like_MCAfunc"/>
</dbReference>
<keyword evidence="9" id="KW-1185">Reference proteome</keyword>
<accession>A0A9N8WD68</accession>
<evidence type="ECO:0000256" key="1">
    <source>
        <dbReference type="ARBA" id="ARBA00022679"/>
    </source>
</evidence>
<dbReference type="InterPro" id="IPR000719">
    <property type="entry name" value="Prot_kinase_dom"/>
</dbReference>
<evidence type="ECO:0000256" key="4">
    <source>
        <dbReference type="ARBA" id="ARBA00022840"/>
    </source>
</evidence>
<dbReference type="InterPro" id="IPR006652">
    <property type="entry name" value="Kelch_1"/>
</dbReference>
<dbReference type="InterPro" id="IPR011009">
    <property type="entry name" value="Kinase-like_dom_sf"/>
</dbReference>
<dbReference type="PANTHER" id="PTHR44329:SF288">
    <property type="entry name" value="MITOGEN-ACTIVATED PROTEIN KINASE KINASE KINASE 20"/>
    <property type="match status" value="1"/>
</dbReference>
<keyword evidence="2" id="KW-0547">Nucleotide-binding</keyword>
<dbReference type="InterPro" id="IPR036537">
    <property type="entry name" value="Adaptor_Cbl_N_dom_sf"/>
</dbReference>
<evidence type="ECO:0000313" key="8">
    <source>
        <dbReference type="EMBL" id="CAG8481782.1"/>
    </source>
</evidence>
<keyword evidence="4" id="KW-0067">ATP-binding</keyword>
<dbReference type="Gene3D" id="2.120.10.80">
    <property type="entry name" value="Kelch-type beta propeller"/>
    <property type="match status" value="2"/>
</dbReference>
<comment type="caution">
    <text evidence="8">The sequence shown here is derived from an EMBL/GenBank/DDBJ whole genome shotgun (WGS) entry which is preliminary data.</text>
</comment>
<feature type="region of interest" description="Disordered" evidence="5">
    <location>
        <begin position="1098"/>
        <end position="1126"/>
    </location>
</feature>
<keyword evidence="6" id="KW-1133">Transmembrane helix</keyword>
<dbReference type="AlphaFoldDB" id="A0A9N8WD68"/>
<protein>
    <submittedName>
        <fullName evidence="8">3834_t:CDS:1</fullName>
    </submittedName>
</protein>
<feature type="region of interest" description="Disordered" evidence="5">
    <location>
        <begin position="905"/>
        <end position="930"/>
    </location>
</feature>
<dbReference type="SUPFAM" id="SSF117281">
    <property type="entry name" value="Kelch motif"/>
    <property type="match status" value="1"/>
</dbReference>
<dbReference type="Gene3D" id="1.20.930.20">
    <property type="entry name" value="Adaptor protein Cbl, N-terminal domain"/>
    <property type="match status" value="1"/>
</dbReference>
<name>A0A9N8WD68_9GLOM</name>
<dbReference type="InterPro" id="IPR015915">
    <property type="entry name" value="Kelch-typ_b-propeller"/>
</dbReference>
<evidence type="ECO:0000313" key="9">
    <source>
        <dbReference type="Proteomes" id="UP000789831"/>
    </source>
</evidence>
<gene>
    <name evidence="8" type="ORF">AGERDE_LOCUS3273</name>
</gene>
<dbReference type="Gene3D" id="1.10.510.10">
    <property type="entry name" value="Transferase(Phosphotransferase) domain 1"/>
    <property type="match status" value="1"/>
</dbReference>
<evidence type="ECO:0000256" key="2">
    <source>
        <dbReference type="ARBA" id="ARBA00022741"/>
    </source>
</evidence>